<dbReference type="Proteomes" id="UP000007652">
    <property type="component" value="Unassembled WGS sequence"/>
</dbReference>
<dbReference type="SUPFAM" id="SSF159468">
    <property type="entry name" value="AtpF-like"/>
    <property type="match status" value="1"/>
</dbReference>
<sequence>MKIFLISDSHDTLVGMRLAGIKGVLVSSKEEGEAEFKRAIKDKEIGIIVLTERLASKIRHLVNEVKINQEMPLIIEIPNRKGSIRDDDYLVKYIKESVGIKI</sequence>
<evidence type="ECO:0000256" key="1">
    <source>
        <dbReference type="ARBA" id="ARBA00010148"/>
    </source>
</evidence>
<protein>
    <submittedName>
        <fullName evidence="4">V-type ATP synthase subunit F</fullName>
        <ecNumber evidence="4">3.6.3.14</ecNumber>
    </submittedName>
</protein>
<dbReference type="STRING" id="857293.CAAU_1871"/>
<name>I7K8T9_9CLOT</name>
<comment type="caution">
    <text evidence="4">The sequence shown here is derived from an EMBL/GenBank/DDBJ whole genome shotgun (WGS) entry which is preliminary data.</text>
</comment>
<dbReference type="GO" id="GO:0046961">
    <property type="term" value="F:proton-transporting ATPase activity, rotational mechanism"/>
    <property type="evidence" value="ECO:0007669"/>
    <property type="project" value="InterPro"/>
</dbReference>
<comment type="similarity">
    <text evidence="1">Belongs to the V-ATPase F subunit family.</text>
</comment>
<dbReference type="InterPro" id="IPR036906">
    <property type="entry name" value="ATPase_V1_fsu_sf"/>
</dbReference>
<dbReference type="OrthoDB" id="46791at2"/>
<proteinExistence type="inferred from homology"/>
<evidence type="ECO:0000256" key="2">
    <source>
        <dbReference type="ARBA" id="ARBA00022448"/>
    </source>
</evidence>
<dbReference type="AlphaFoldDB" id="I7K8T9"/>
<dbReference type="RefSeq" id="WP_008909213.1">
    <property type="nucleotide sequence ID" value="NZ_CAKP01000096.1"/>
</dbReference>
<reference evidence="4 5" key="1">
    <citation type="journal article" date="2011" name="J. Bacteriol.">
        <title>Draft genome sequence of Caloramator australicus strain RC3T, a thermoanaerobe from the Great Artesian Basin of Australia.</title>
        <authorList>
            <person name="Ogg C.D."/>
            <person name="Patel B.K.C."/>
        </authorList>
    </citation>
    <scope>NUCLEOTIDE SEQUENCE [LARGE SCALE GENOMIC DNA]</scope>
    <source>
        <strain evidence="4 5">RC3</strain>
    </source>
</reference>
<gene>
    <name evidence="4" type="ORF">CAAU_1871</name>
</gene>
<dbReference type="GO" id="GO:0016787">
    <property type="term" value="F:hydrolase activity"/>
    <property type="evidence" value="ECO:0007669"/>
    <property type="project" value="UniProtKB-KW"/>
</dbReference>
<dbReference type="InterPro" id="IPR008218">
    <property type="entry name" value="ATPase_V1-cplx_f_g_su"/>
</dbReference>
<dbReference type="Gene3D" id="3.40.50.10580">
    <property type="entry name" value="ATPase, V1 complex, subunit F"/>
    <property type="match status" value="1"/>
</dbReference>
<dbReference type="Pfam" id="PF01990">
    <property type="entry name" value="ATP-synt_F"/>
    <property type="match status" value="1"/>
</dbReference>
<dbReference type="EMBL" id="CAKP01000096">
    <property type="protein sequence ID" value="CCJ33955.1"/>
    <property type="molecule type" value="Genomic_DNA"/>
</dbReference>
<organism evidence="4 5">
    <name type="scientific">Caloramator australicus RC3</name>
    <dbReference type="NCBI Taxonomy" id="857293"/>
    <lineage>
        <taxon>Bacteria</taxon>
        <taxon>Bacillati</taxon>
        <taxon>Bacillota</taxon>
        <taxon>Clostridia</taxon>
        <taxon>Eubacteriales</taxon>
        <taxon>Clostridiaceae</taxon>
        <taxon>Caloramator</taxon>
    </lineage>
</organism>
<dbReference type="eggNOG" id="COG1436">
    <property type="taxonomic scope" value="Bacteria"/>
</dbReference>
<keyword evidence="2" id="KW-0813">Transport</keyword>
<evidence type="ECO:0000313" key="5">
    <source>
        <dbReference type="Proteomes" id="UP000007652"/>
    </source>
</evidence>
<dbReference type="EC" id="3.6.3.14" evidence="4"/>
<keyword evidence="4" id="KW-0378">Hydrolase</keyword>
<keyword evidence="3" id="KW-0406">Ion transport</keyword>
<keyword evidence="5" id="KW-1185">Reference proteome</keyword>
<evidence type="ECO:0000313" key="4">
    <source>
        <dbReference type="EMBL" id="CCJ33955.1"/>
    </source>
</evidence>
<accession>I7K8T9</accession>
<evidence type="ECO:0000256" key="3">
    <source>
        <dbReference type="ARBA" id="ARBA00023065"/>
    </source>
</evidence>